<protein>
    <submittedName>
        <fullName evidence="1">Uncharacterized protein</fullName>
    </submittedName>
</protein>
<dbReference type="EMBL" id="JASNQZ010000003">
    <property type="protein sequence ID" value="KAL0959269.1"/>
    <property type="molecule type" value="Genomic_DNA"/>
</dbReference>
<keyword evidence="2" id="KW-1185">Reference proteome</keyword>
<comment type="caution">
    <text evidence="1">The sequence shown here is derived from an EMBL/GenBank/DDBJ whole genome shotgun (WGS) entry which is preliminary data.</text>
</comment>
<name>A0ABR3JTR2_9AGAR</name>
<sequence length="222" mass="24857">MIQFLSPITRRARSLSRASEILPYWGTPDPYYGRARYTRTLAAYILSEFQYPALPLTSTQPSLRLDFFIAHAIAHSHAPLAAGAAAVVLMRMAEWQPLPACARSGQDFFLAALRFVLERYCHWHMPDDAWVAYGMRFASQDQVRSMALEMQDLEGVLTMEEKQLLKSIAQAQWSDGISFARGADGRLIVVVGDDGAKALDTKYGLSRKTVATAESVPFFLYL</sequence>
<reference evidence="2" key="1">
    <citation type="submission" date="2024-06" db="EMBL/GenBank/DDBJ databases">
        <title>Multi-omics analyses provide insights into the biosynthesis of the anticancer antibiotic pleurotin in Hohenbuehelia grisea.</title>
        <authorList>
            <person name="Weaver J.A."/>
            <person name="Alberti F."/>
        </authorList>
    </citation>
    <scope>NUCLEOTIDE SEQUENCE [LARGE SCALE GENOMIC DNA]</scope>
    <source>
        <strain evidence="2">T-177</strain>
    </source>
</reference>
<evidence type="ECO:0000313" key="2">
    <source>
        <dbReference type="Proteomes" id="UP001556367"/>
    </source>
</evidence>
<gene>
    <name evidence="1" type="ORF">HGRIS_014540</name>
</gene>
<organism evidence="1 2">
    <name type="scientific">Hohenbuehelia grisea</name>
    <dbReference type="NCBI Taxonomy" id="104357"/>
    <lineage>
        <taxon>Eukaryota</taxon>
        <taxon>Fungi</taxon>
        <taxon>Dikarya</taxon>
        <taxon>Basidiomycota</taxon>
        <taxon>Agaricomycotina</taxon>
        <taxon>Agaricomycetes</taxon>
        <taxon>Agaricomycetidae</taxon>
        <taxon>Agaricales</taxon>
        <taxon>Pleurotineae</taxon>
        <taxon>Pleurotaceae</taxon>
        <taxon>Hohenbuehelia</taxon>
    </lineage>
</organism>
<evidence type="ECO:0000313" key="1">
    <source>
        <dbReference type="EMBL" id="KAL0959269.1"/>
    </source>
</evidence>
<accession>A0ABR3JTR2</accession>
<dbReference type="Proteomes" id="UP001556367">
    <property type="component" value="Unassembled WGS sequence"/>
</dbReference>
<proteinExistence type="predicted"/>